<keyword evidence="1" id="KW-0472">Membrane</keyword>
<organism evidence="3 4">
    <name type="scientific">Clostridium homopropionicum DSM 5847</name>
    <dbReference type="NCBI Taxonomy" id="1121318"/>
    <lineage>
        <taxon>Bacteria</taxon>
        <taxon>Bacillati</taxon>
        <taxon>Bacillota</taxon>
        <taxon>Clostridia</taxon>
        <taxon>Eubacteriales</taxon>
        <taxon>Clostridiaceae</taxon>
        <taxon>Clostridium</taxon>
    </lineage>
</organism>
<dbReference type="InterPro" id="IPR025436">
    <property type="entry name" value="DUF4179"/>
</dbReference>
<evidence type="ECO:0000259" key="2">
    <source>
        <dbReference type="Pfam" id="PF13786"/>
    </source>
</evidence>
<keyword evidence="1" id="KW-1133">Transmembrane helix</keyword>
<evidence type="ECO:0000256" key="1">
    <source>
        <dbReference type="SAM" id="Phobius"/>
    </source>
</evidence>
<evidence type="ECO:0000313" key="4">
    <source>
        <dbReference type="Proteomes" id="UP000037043"/>
    </source>
</evidence>
<dbReference type="Proteomes" id="UP000037043">
    <property type="component" value="Unassembled WGS sequence"/>
</dbReference>
<reference evidence="4" key="1">
    <citation type="submission" date="2015-08" db="EMBL/GenBank/DDBJ databases">
        <title>Genome sequence of the strict anaerobe Clostridium homopropionicum LuHBu1 (DSM 5847T).</title>
        <authorList>
            <person name="Poehlein A."/>
            <person name="Beck M."/>
            <person name="Schiel-Bengelsdorf B."/>
            <person name="Bengelsdorf F.R."/>
            <person name="Daniel R."/>
            <person name="Duerre P."/>
        </authorList>
    </citation>
    <scope>NUCLEOTIDE SEQUENCE [LARGE SCALE GENOMIC DNA]</scope>
    <source>
        <strain evidence="4">DSM 5847</strain>
    </source>
</reference>
<dbReference type="RefSeq" id="WP_052220755.1">
    <property type="nucleotide sequence ID" value="NZ_LHUR01000015.1"/>
</dbReference>
<dbReference type="STRING" id="36844.SAMN04488501_1159"/>
<feature type="transmembrane region" description="Helical" evidence="1">
    <location>
        <begin position="45"/>
        <end position="63"/>
    </location>
</feature>
<feature type="domain" description="DUF4179" evidence="2">
    <location>
        <begin position="39"/>
        <end position="128"/>
    </location>
</feature>
<sequence length="435" mass="49151">MSEVEKILNNKRIEIDNLKVPEELERRLRNSLENLQPKKKSKFNWKVKIASIIIASIFLGYNMDTLAFYGKRLMGYDGVMNGTLKKLNEAGKGQIIDKSYTFKNGVKVTLDGVMLDDNQLLLFYTINSPKGDVDKVDLGAITSIEGIGGSHYMKSGQGESNEERTEIKWKSEFEKPYFFEKKLKWSFNLKEGNNLETGEITFNLDKDKAMGHSLKKSINKSIKIDQGEISFKSIVASPTSTRIDGTVQNIFQLAMDEIKGEGFRTTGIEIKLIANGKEVEEQSGGTSTSYNGITFNRKYDALPQNLKTLEIKLVNLGTNNTVDEEIELKDKEKDKIIKVLEKEIVINDINEQSGNTLVTITTEEDVILSKVYMMIDGKKVELDKTTSTNHDKKLNGTIIHTRTLDFKGTGKDKKLVIKGIMYNKEYNQVIEIPVD</sequence>
<dbReference type="PATRIC" id="fig|1121318.3.peg.1184"/>
<gene>
    <name evidence="3" type="ORF">CLHOM_11740</name>
</gene>
<proteinExistence type="predicted"/>
<comment type="caution">
    <text evidence="3">The sequence shown here is derived from an EMBL/GenBank/DDBJ whole genome shotgun (WGS) entry which is preliminary data.</text>
</comment>
<dbReference type="Pfam" id="PF13786">
    <property type="entry name" value="DUF4179"/>
    <property type="match status" value="1"/>
</dbReference>
<dbReference type="EMBL" id="LHUR01000015">
    <property type="protein sequence ID" value="KOA20355.1"/>
    <property type="molecule type" value="Genomic_DNA"/>
</dbReference>
<dbReference type="AlphaFoldDB" id="A0A0L6ZBL2"/>
<protein>
    <recommendedName>
        <fullName evidence="2">DUF4179 domain-containing protein</fullName>
    </recommendedName>
</protein>
<keyword evidence="1" id="KW-0812">Transmembrane</keyword>
<keyword evidence="4" id="KW-1185">Reference proteome</keyword>
<name>A0A0L6ZBL2_9CLOT</name>
<evidence type="ECO:0000313" key="3">
    <source>
        <dbReference type="EMBL" id="KOA20355.1"/>
    </source>
</evidence>
<accession>A0A0L6ZBL2</accession>